<dbReference type="Proteomes" id="UP001595999">
    <property type="component" value="Unassembled WGS sequence"/>
</dbReference>
<dbReference type="Gene3D" id="2.40.30.130">
    <property type="match status" value="1"/>
</dbReference>
<keyword evidence="15" id="KW-1185">Reference proteome</keyword>
<evidence type="ECO:0000256" key="5">
    <source>
        <dbReference type="ARBA" id="ARBA00022741"/>
    </source>
</evidence>
<evidence type="ECO:0000256" key="9">
    <source>
        <dbReference type="ARBA" id="ARBA00022917"/>
    </source>
</evidence>
<dbReference type="SMART" id="SM00863">
    <property type="entry name" value="tRNA_SAD"/>
    <property type="match status" value="1"/>
</dbReference>
<feature type="binding site" evidence="11">
    <location>
        <position position="667"/>
    </location>
    <ligand>
        <name>Zn(2+)</name>
        <dbReference type="ChEBI" id="CHEBI:29105"/>
    </ligand>
</feature>
<dbReference type="PROSITE" id="PS50860">
    <property type="entry name" value="AA_TRNA_LIGASE_II_ALA"/>
    <property type="match status" value="1"/>
</dbReference>
<dbReference type="Gene3D" id="3.30.980.10">
    <property type="entry name" value="Threonyl-trna Synthetase, Chain A, domain 2"/>
    <property type="match status" value="1"/>
</dbReference>
<evidence type="ECO:0000259" key="13">
    <source>
        <dbReference type="PROSITE" id="PS50860"/>
    </source>
</evidence>
<keyword evidence="8 11" id="KW-0694">RNA-binding</keyword>
<dbReference type="GO" id="GO:0004813">
    <property type="term" value="F:alanine-tRNA ligase activity"/>
    <property type="evidence" value="ECO:0007669"/>
    <property type="project" value="UniProtKB-EC"/>
</dbReference>
<dbReference type="InterPro" id="IPR003156">
    <property type="entry name" value="DHHA1_dom"/>
</dbReference>
<dbReference type="NCBIfam" id="TIGR00344">
    <property type="entry name" value="alaS"/>
    <property type="match status" value="1"/>
</dbReference>
<dbReference type="InterPro" id="IPR018165">
    <property type="entry name" value="Ala-tRNA-synth_IIc_core"/>
</dbReference>
<dbReference type="InterPro" id="IPR009000">
    <property type="entry name" value="Transl_B-barrel_sf"/>
</dbReference>
<feature type="binding site" evidence="11">
    <location>
        <position position="565"/>
    </location>
    <ligand>
        <name>Zn(2+)</name>
        <dbReference type="ChEBI" id="CHEBI:29105"/>
    </ligand>
</feature>
<evidence type="ECO:0000256" key="10">
    <source>
        <dbReference type="ARBA" id="ARBA00023146"/>
    </source>
</evidence>
<evidence type="ECO:0000256" key="11">
    <source>
        <dbReference type="HAMAP-Rule" id="MF_00036"/>
    </source>
</evidence>
<dbReference type="CDD" id="cd00673">
    <property type="entry name" value="AlaRS_core"/>
    <property type="match status" value="1"/>
</dbReference>
<comment type="subcellular location">
    <subcellularLocation>
        <location evidence="11">Cytoplasm</location>
    </subcellularLocation>
</comment>
<feature type="domain" description="Alanyl-transfer RNA synthetases family profile" evidence="13">
    <location>
        <begin position="1"/>
        <end position="710"/>
    </location>
</feature>
<dbReference type="EC" id="6.1.1.7" evidence="11"/>
<organism evidence="14 15">
    <name type="scientific">Chromobacterium aquaticum</name>
    <dbReference type="NCBI Taxonomy" id="467180"/>
    <lineage>
        <taxon>Bacteria</taxon>
        <taxon>Pseudomonadati</taxon>
        <taxon>Pseudomonadota</taxon>
        <taxon>Betaproteobacteria</taxon>
        <taxon>Neisseriales</taxon>
        <taxon>Chromobacteriaceae</taxon>
        <taxon>Chromobacterium</taxon>
    </lineage>
</organism>
<dbReference type="Gene3D" id="3.10.310.40">
    <property type="match status" value="1"/>
</dbReference>
<reference evidence="15" key="1">
    <citation type="journal article" date="2019" name="Int. J. Syst. Evol. Microbiol.">
        <title>The Global Catalogue of Microorganisms (GCM) 10K type strain sequencing project: providing services to taxonomists for standard genome sequencing and annotation.</title>
        <authorList>
            <consortium name="The Broad Institute Genomics Platform"/>
            <consortium name="The Broad Institute Genome Sequencing Center for Infectious Disease"/>
            <person name="Wu L."/>
            <person name="Ma J."/>
        </authorList>
    </citation>
    <scope>NUCLEOTIDE SEQUENCE [LARGE SCALE GENOMIC DNA]</scope>
    <source>
        <strain evidence="15">CGMCC 4.7608</strain>
    </source>
</reference>
<keyword evidence="12" id="KW-0175">Coiled coil</keyword>
<protein>
    <recommendedName>
        <fullName evidence="11">Alanine--tRNA ligase</fullName>
        <ecNumber evidence="11">6.1.1.7</ecNumber>
    </recommendedName>
    <alternativeName>
        <fullName evidence="11">Alanyl-tRNA synthetase</fullName>
        <shortName evidence="11">AlaRS</shortName>
    </alternativeName>
</protein>
<dbReference type="InterPro" id="IPR018164">
    <property type="entry name" value="Ala-tRNA-synth_IIc_N"/>
</dbReference>
<comment type="caution">
    <text evidence="14">The sequence shown here is derived from an EMBL/GenBank/DDBJ whole genome shotgun (WGS) entry which is preliminary data.</text>
</comment>
<evidence type="ECO:0000256" key="12">
    <source>
        <dbReference type="SAM" id="Coils"/>
    </source>
</evidence>
<dbReference type="SUPFAM" id="SSF101353">
    <property type="entry name" value="Putative anticodon-binding domain of alanyl-tRNA synthetase (AlaRS)"/>
    <property type="match status" value="1"/>
</dbReference>
<dbReference type="SUPFAM" id="SSF50447">
    <property type="entry name" value="Translation proteins"/>
    <property type="match status" value="1"/>
</dbReference>
<dbReference type="SUPFAM" id="SSF55186">
    <property type="entry name" value="ThrRS/AlaRS common domain"/>
    <property type="match status" value="1"/>
</dbReference>
<keyword evidence="4 11" id="KW-0479">Metal-binding</keyword>
<keyword evidence="10 11" id="KW-0030">Aminoacyl-tRNA synthetase</keyword>
<dbReference type="InterPro" id="IPR050058">
    <property type="entry name" value="Ala-tRNA_ligase"/>
</dbReference>
<evidence type="ECO:0000256" key="8">
    <source>
        <dbReference type="ARBA" id="ARBA00022884"/>
    </source>
</evidence>
<comment type="cofactor">
    <cofactor evidence="11">
        <name>Zn(2+)</name>
        <dbReference type="ChEBI" id="CHEBI:29105"/>
    </cofactor>
    <text evidence="11">Binds 1 zinc ion per subunit.</text>
</comment>
<dbReference type="InterPro" id="IPR023033">
    <property type="entry name" value="Ala_tRNA_ligase_euk/bac"/>
</dbReference>
<dbReference type="Gene3D" id="3.30.54.20">
    <property type="match status" value="1"/>
</dbReference>
<comment type="catalytic activity">
    <reaction evidence="11">
        <text>tRNA(Ala) + L-alanine + ATP = L-alanyl-tRNA(Ala) + AMP + diphosphate</text>
        <dbReference type="Rhea" id="RHEA:12540"/>
        <dbReference type="Rhea" id="RHEA-COMP:9657"/>
        <dbReference type="Rhea" id="RHEA-COMP:9923"/>
        <dbReference type="ChEBI" id="CHEBI:30616"/>
        <dbReference type="ChEBI" id="CHEBI:33019"/>
        <dbReference type="ChEBI" id="CHEBI:57972"/>
        <dbReference type="ChEBI" id="CHEBI:78442"/>
        <dbReference type="ChEBI" id="CHEBI:78497"/>
        <dbReference type="ChEBI" id="CHEBI:456215"/>
        <dbReference type="EC" id="6.1.1.7"/>
    </reaction>
</comment>
<evidence type="ECO:0000256" key="4">
    <source>
        <dbReference type="ARBA" id="ARBA00022723"/>
    </source>
</evidence>
<dbReference type="InterPro" id="IPR002318">
    <property type="entry name" value="Ala-tRNA-lgiase_IIc"/>
</dbReference>
<dbReference type="Pfam" id="PF07973">
    <property type="entry name" value="tRNA_SAD"/>
    <property type="match status" value="1"/>
</dbReference>
<dbReference type="InterPro" id="IPR018162">
    <property type="entry name" value="Ala-tRNA-ligase_IIc_anticod-bd"/>
</dbReference>
<dbReference type="PANTHER" id="PTHR11777:SF9">
    <property type="entry name" value="ALANINE--TRNA LIGASE, CYTOPLASMIC"/>
    <property type="match status" value="1"/>
</dbReference>
<keyword evidence="6 11" id="KW-0862">Zinc</keyword>
<dbReference type="EMBL" id="JBHSEK010000004">
    <property type="protein sequence ID" value="MFC4489599.1"/>
    <property type="molecule type" value="Genomic_DNA"/>
</dbReference>
<keyword evidence="2 11" id="KW-0820">tRNA-binding</keyword>
<keyword evidence="7 11" id="KW-0067">ATP-binding</keyword>
<accession>A0ABV8ZPF6</accession>
<keyword evidence="3 11" id="KW-0436">Ligase</keyword>
<feature type="binding site" evidence="11">
    <location>
        <position position="569"/>
    </location>
    <ligand>
        <name>Zn(2+)</name>
        <dbReference type="ChEBI" id="CHEBI:29105"/>
    </ligand>
</feature>
<proteinExistence type="inferred from homology"/>
<comment type="domain">
    <text evidence="11">Consists of three domains; the N-terminal catalytic domain, the editing domain and the C-terminal C-Ala domain. The editing domain removes incorrectly charged amino acids, while the C-Ala domain, along with tRNA(Ala), serves as a bridge to cooperatively bring together the editing and aminoacylation centers thus stimulating deacylation of misacylated tRNAs.</text>
</comment>
<dbReference type="Pfam" id="PF01411">
    <property type="entry name" value="tRNA-synt_2c"/>
    <property type="match status" value="1"/>
</dbReference>
<feature type="coiled-coil region" evidence="12">
    <location>
        <begin position="727"/>
        <end position="761"/>
    </location>
</feature>
<dbReference type="InterPro" id="IPR045864">
    <property type="entry name" value="aa-tRNA-synth_II/BPL/LPL"/>
</dbReference>
<sequence>MKTSEIRQKFLDFFAGKNHQVVPSSSLIPGNDPTLMFTVAGMVQFKDVFLGFEKRDYTRATTSQKCLRAGGKHNDLENVGYTARHHTFFEMLGNFSFGDYFKQDAITFAWEFLTGEQWLNLPKDKLLVTVYASDDEAYDIWHKSVGLPADKIIRIGDNKGAPYASDNFWTMGDTGPCGPCTEIFYDHGPSVAGGPPGSPDEDGDRFMEIWNNVFMQFNRDESGTLHPLPKPSVDTGMGLERLSTVLQHVKSNYETDALACLVRAAARETGVAYSQDVPSLKVIADHIRACCFMVADGILPSNEGRGYVLRRIARRAIRHGYKLGQKGLFFHKIVADLVAEMGDAYPELREKQAHIEDALRAEEIKFAETLEIGMGLVDSALEGGKTALDGDTIFKLYDTFGFPVDLTADICRERDIHADLEGFERAMEAQRERGRAGSSFKMTGKVSYSGADTCFHGYESASTDAKVLALFKGTEAVAALEAGEEGIVVLDDTPFYAEGGGQVGDVGEISLQGGIGALFDVNDTQKIQAAVFGHKGKLARGRLAVGDSVTATIDLHARAASARNHSATHLLHAALRHVLGDHVAQKGSLVNPERTRFDFAHGEPVSAEQIAELERVVNRVISHNLPVKAEVMSMEAAQKSGAMMLFGEKYGDEVRVLTMGDFSAELCGGTHVQRTGDIGLFKIVAESGVAAGVRRVEAVTGEGAIAHIQAQDALLKDAAAALKAQTLDEVATKIGSLQDNVKTLEKELAKLKGQLAASAGDSLADSAADINGVKVLAVELPGADNTALRETLDKLKDKLGSAAIVLAAKGDGKVALVAGVTADLTAKLKAGELVNFVAQQVGGKGGGRPDMAQAGGTQPENLAAALAGVQAWVAGKL</sequence>
<dbReference type="PRINTS" id="PR00980">
    <property type="entry name" value="TRNASYNTHALA"/>
</dbReference>
<evidence type="ECO:0000256" key="1">
    <source>
        <dbReference type="ARBA" id="ARBA00008226"/>
    </source>
</evidence>
<dbReference type="PANTHER" id="PTHR11777">
    <property type="entry name" value="ALANYL-TRNA SYNTHETASE"/>
    <property type="match status" value="1"/>
</dbReference>
<dbReference type="HAMAP" id="MF_00036_B">
    <property type="entry name" value="Ala_tRNA_synth_B"/>
    <property type="match status" value="1"/>
</dbReference>
<dbReference type="InterPro" id="IPR012947">
    <property type="entry name" value="tRNA_SAD"/>
</dbReference>
<comment type="similarity">
    <text evidence="1 11">Belongs to the class-II aminoacyl-tRNA synthetase family.</text>
</comment>
<evidence type="ECO:0000256" key="7">
    <source>
        <dbReference type="ARBA" id="ARBA00022840"/>
    </source>
</evidence>
<dbReference type="SUPFAM" id="SSF55681">
    <property type="entry name" value="Class II aaRS and biotin synthetases"/>
    <property type="match status" value="1"/>
</dbReference>
<name>A0ABV8ZPF6_9NEIS</name>
<keyword evidence="11" id="KW-0963">Cytoplasm</keyword>
<keyword evidence="9 11" id="KW-0648">Protein biosynthesis</keyword>
<dbReference type="Gene3D" id="3.30.930.10">
    <property type="entry name" value="Bira Bifunctional Protein, Domain 2"/>
    <property type="match status" value="1"/>
</dbReference>
<dbReference type="RefSeq" id="WP_231463590.1">
    <property type="nucleotide sequence ID" value="NZ_JAJOHW010000104.1"/>
</dbReference>
<feature type="binding site" evidence="11">
    <location>
        <position position="671"/>
    </location>
    <ligand>
        <name>Zn(2+)</name>
        <dbReference type="ChEBI" id="CHEBI:29105"/>
    </ligand>
</feature>
<dbReference type="Gene3D" id="6.10.250.550">
    <property type="match status" value="1"/>
</dbReference>
<gene>
    <name evidence="11 14" type="primary">alaS</name>
    <name evidence="14" type="ORF">ACFO0R_08190</name>
</gene>
<evidence type="ECO:0000313" key="15">
    <source>
        <dbReference type="Proteomes" id="UP001595999"/>
    </source>
</evidence>
<evidence type="ECO:0000256" key="6">
    <source>
        <dbReference type="ARBA" id="ARBA00022833"/>
    </source>
</evidence>
<evidence type="ECO:0000256" key="2">
    <source>
        <dbReference type="ARBA" id="ARBA00022555"/>
    </source>
</evidence>
<evidence type="ECO:0000256" key="3">
    <source>
        <dbReference type="ARBA" id="ARBA00022598"/>
    </source>
</evidence>
<keyword evidence="5 11" id="KW-0547">Nucleotide-binding</keyword>
<evidence type="ECO:0000313" key="14">
    <source>
        <dbReference type="EMBL" id="MFC4489599.1"/>
    </source>
</evidence>
<dbReference type="Pfam" id="PF02272">
    <property type="entry name" value="DHHA1"/>
    <property type="match status" value="1"/>
</dbReference>
<comment type="function">
    <text evidence="11">Catalyzes the attachment of alanine to tRNA(Ala) in a two-step reaction: alanine is first activated by ATP to form Ala-AMP and then transferred to the acceptor end of tRNA(Ala). Also edits incorrectly charged Ser-tRNA(Ala) and Gly-tRNA(Ala) via its editing domain.</text>
</comment>
<dbReference type="InterPro" id="IPR018163">
    <property type="entry name" value="Thr/Ala-tRNA-synth_IIc_edit"/>
</dbReference>